<dbReference type="InterPro" id="IPR032710">
    <property type="entry name" value="NTF2-like_dom_sf"/>
</dbReference>
<organism evidence="1 2">
    <name type="scientific">Wenzhouxiangella marina</name>
    <dbReference type="NCBI Taxonomy" id="1579979"/>
    <lineage>
        <taxon>Bacteria</taxon>
        <taxon>Pseudomonadati</taxon>
        <taxon>Pseudomonadota</taxon>
        <taxon>Gammaproteobacteria</taxon>
        <taxon>Chromatiales</taxon>
        <taxon>Wenzhouxiangellaceae</taxon>
        <taxon>Wenzhouxiangella</taxon>
    </lineage>
</organism>
<dbReference type="Pfam" id="PF12893">
    <property type="entry name" value="Lumazine_bd_2"/>
    <property type="match status" value="1"/>
</dbReference>
<reference evidence="2" key="1">
    <citation type="submission" date="2015-07" db="EMBL/GenBank/DDBJ databases">
        <authorList>
            <person name="Kim K.M."/>
        </authorList>
    </citation>
    <scope>NUCLEOTIDE SEQUENCE [LARGE SCALE GENOMIC DNA]</scope>
    <source>
        <strain evidence="2">KCTC 42284</strain>
    </source>
</reference>
<keyword evidence="2" id="KW-1185">Reference proteome</keyword>
<sequence length="124" mass="14028">MNDTMQNDDQKAIEALMATYVEGGRTGRSDLLRPVFHDLATICGYVGPDLFAGPIEMFYDWHADNGPAAELVVGDLRIDVEGSAASVRFELDNWTGHRFTDFFTLVRIDGRWQIMSKVFFLHPE</sequence>
<protein>
    <submittedName>
        <fullName evidence="1">Uncharacterized protein</fullName>
    </submittedName>
</protein>
<evidence type="ECO:0000313" key="1">
    <source>
        <dbReference type="EMBL" id="AKS41201.1"/>
    </source>
</evidence>
<gene>
    <name evidence="1" type="ORF">WM2015_820</name>
</gene>
<dbReference type="SUPFAM" id="SSF54427">
    <property type="entry name" value="NTF2-like"/>
    <property type="match status" value="1"/>
</dbReference>
<accession>A0A0K0XUA8</accession>
<evidence type="ECO:0000313" key="2">
    <source>
        <dbReference type="Proteomes" id="UP000066624"/>
    </source>
</evidence>
<dbReference type="OrthoDB" id="5676998at2"/>
<proteinExistence type="predicted"/>
<name>A0A0K0XUA8_9GAMM</name>
<dbReference type="Proteomes" id="UP000066624">
    <property type="component" value="Chromosome"/>
</dbReference>
<dbReference type="AlphaFoldDB" id="A0A0K0XUA8"/>
<dbReference type="EMBL" id="CP012154">
    <property type="protein sequence ID" value="AKS41201.1"/>
    <property type="molecule type" value="Genomic_DNA"/>
</dbReference>
<dbReference type="STRING" id="1579979.WM2015_820"/>
<dbReference type="KEGG" id="wma:WM2015_820"/>
<dbReference type="Gene3D" id="3.10.450.50">
    <property type="match status" value="1"/>
</dbReference>
<dbReference type="RefSeq" id="WP_049724856.1">
    <property type="nucleotide sequence ID" value="NZ_CP012154.1"/>
</dbReference>
<dbReference type="InterPro" id="IPR039437">
    <property type="entry name" value="FrzH/put_lumazine-bd"/>
</dbReference>